<evidence type="ECO:0000313" key="13">
    <source>
        <dbReference type="EMBL" id="GAA1240998.1"/>
    </source>
</evidence>
<keyword evidence="4" id="KW-0808">Transferase</keyword>
<dbReference type="Gene3D" id="1.20.5.1930">
    <property type="match status" value="1"/>
</dbReference>
<dbReference type="SMART" id="SM00387">
    <property type="entry name" value="HATPase_c"/>
    <property type="match status" value="1"/>
</dbReference>
<keyword evidence="5" id="KW-0547">Nucleotide-binding</keyword>
<evidence type="ECO:0000256" key="8">
    <source>
        <dbReference type="ARBA" id="ARBA00023012"/>
    </source>
</evidence>
<feature type="domain" description="Histidine kinase/HSP90-like ATPase" evidence="12">
    <location>
        <begin position="333"/>
        <end position="433"/>
    </location>
</feature>
<dbReference type="EC" id="2.7.13.3" evidence="2"/>
<keyword evidence="6 13" id="KW-0418">Kinase</keyword>
<organism evidence="13 14">
    <name type="scientific">Kitasatospora nipponensis</name>
    <dbReference type="NCBI Taxonomy" id="258049"/>
    <lineage>
        <taxon>Bacteria</taxon>
        <taxon>Bacillati</taxon>
        <taxon>Actinomycetota</taxon>
        <taxon>Actinomycetes</taxon>
        <taxon>Kitasatosporales</taxon>
        <taxon>Streptomycetaceae</taxon>
        <taxon>Kitasatospora</taxon>
    </lineage>
</organism>
<dbReference type="GO" id="GO:0016301">
    <property type="term" value="F:kinase activity"/>
    <property type="evidence" value="ECO:0007669"/>
    <property type="project" value="UniProtKB-KW"/>
</dbReference>
<dbReference type="InterPro" id="IPR036890">
    <property type="entry name" value="HATPase_C_sf"/>
</dbReference>
<name>A0ABP4GW59_9ACTN</name>
<dbReference type="Proteomes" id="UP001500037">
    <property type="component" value="Unassembled WGS sequence"/>
</dbReference>
<dbReference type="EMBL" id="BAAALF010000055">
    <property type="protein sequence ID" value="GAA1240998.1"/>
    <property type="molecule type" value="Genomic_DNA"/>
</dbReference>
<evidence type="ECO:0000256" key="10">
    <source>
        <dbReference type="SAM" id="MobiDB-lite"/>
    </source>
</evidence>
<proteinExistence type="predicted"/>
<dbReference type="RefSeq" id="WP_344442570.1">
    <property type="nucleotide sequence ID" value="NZ_BAAALF010000055.1"/>
</dbReference>
<evidence type="ECO:0000256" key="11">
    <source>
        <dbReference type="SAM" id="Phobius"/>
    </source>
</evidence>
<dbReference type="InterPro" id="IPR011712">
    <property type="entry name" value="Sig_transdc_His_kin_sub3_dim/P"/>
</dbReference>
<dbReference type="InterPro" id="IPR003594">
    <property type="entry name" value="HATPase_dom"/>
</dbReference>
<evidence type="ECO:0000256" key="9">
    <source>
        <dbReference type="SAM" id="Coils"/>
    </source>
</evidence>
<accession>A0ABP4GW59</accession>
<dbReference type="Pfam" id="PF23539">
    <property type="entry name" value="DUF7134"/>
    <property type="match status" value="1"/>
</dbReference>
<dbReference type="SUPFAM" id="SSF55874">
    <property type="entry name" value="ATPase domain of HSP90 chaperone/DNA topoisomerase II/histidine kinase"/>
    <property type="match status" value="1"/>
</dbReference>
<protein>
    <recommendedName>
        <fullName evidence="2">histidine kinase</fullName>
        <ecNumber evidence="2">2.7.13.3</ecNumber>
    </recommendedName>
</protein>
<feature type="compositionally biased region" description="Low complexity" evidence="10">
    <location>
        <begin position="383"/>
        <end position="396"/>
    </location>
</feature>
<dbReference type="PANTHER" id="PTHR24421">
    <property type="entry name" value="NITRATE/NITRITE SENSOR PROTEIN NARX-RELATED"/>
    <property type="match status" value="1"/>
</dbReference>
<evidence type="ECO:0000256" key="7">
    <source>
        <dbReference type="ARBA" id="ARBA00022840"/>
    </source>
</evidence>
<dbReference type="InterPro" id="IPR055558">
    <property type="entry name" value="DUF7134"/>
</dbReference>
<feature type="coiled-coil region" evidence="9">
    <location>
        <begin position="193"/>
        <end position="220"/>
    </location>
</feature>
<dbReference type="Pfam" id="PF07730">
    <property type="entry name" value="HisKA_3"/>
    <property type="match status" value="1"/>
</dbReference>
<dbReference type="CDD" id="cd16917">
    <property type="entry name" value="HATPase_UhpB-NarQ-NarX-like"/>
    <property type="match status" value="1"/>
</dbReference>
<sequence length="442" mass="46386">MPETFAGHDCAVHNGAVTSAAALPAALGRRFPGAARGLAGVRALLRTERHPGLADAAFALLVLLPTGLPFLRHVHDRPLAWALQCALVAPLAWRRRAPEAVFAVIAGTAFLQWVLDVRMPADIAVLIALYTVAAHCSRRRTLLAFAIVELGVVLAVSRWGPEPGHHDPLGLWLKLAFLLSGASTAAAVLGLNVRARQAQLLALRERASELERRRDQQAALAVAEERSRIAREMHDIVTHNLSVMVALADGAVYANPHAPEKATAAMRQSAETGRQALTDMRRFLGVLRADEPDALRHPQPGLGQLAALAAQVRAAGLSTELTLTGESAAVSPGAQLTVYRLVQESLTNTLKHTSPGARATVTVACRGTTVEVEVRDDGRPRPGSATGTAAAGQSTGHGLAGMRDRAAAYGGELTAGPLPGGGWRVATTLDLGPGSGSQEDPL</sequence>
<keyword evidence="3" id="KW-0597">Phosphoprotein</keyword>
<keyword evidence="7" id="KW-0067">ATP-binding</keyword>
<feature type="region of interest" description="Disordered" evidence="10">
    <location>
        <begin position="375"/>
        <end position="398"/>
    </location>
</feature>
<keyword evidence="11" id="KW-0472">Membrane</keyword>
<evidence type="ECO:0000256" key="2">
    <source>
        <dbReference type="ARBA" id="ARBA00012438"/>
    </source>
</evidence>
<dbReference type="Gene3D" id="3.30.565.10">
    <property type="entry name" value="Histidine kinase-like ATPase, C-terminal domain"/>
    <property type="match status" value="1"/>
</dbReference>
<keyword evidence="11" id="KW-0812">Transmembrane</keyword>
<gene>
    <name evidence="13" type="ORF">GCM10009665_34800</name>
</gene>
<evidence type="ECO:0000256" key="3">
    <source>
        <dbReference type="ARBA" id="ARBA00022553"/>
    </source>
</evidence>
<feature type="transmembrane region" description="Helical" evidence="11">
    <location>
        <begin position="142"/>
        <end position="159"/>
    </location>
</feature>
<comment type="caution">
    <text evidence="13">The sequence shown here is derived from an EMBL/GenBank/DDBJ whole genome shotgun (WGS) entry which is preliminary data.</text>
</comment>
<evidence type="ECO:0000259" key="12">
    <source>
        <dbReference type="SMART" id="SM00387"/>
    </source>
</evidence>
<comment type="catalytic activity">
    <reaction evidence="1">
        <text>ATP + protein L-histidine = ADP + protein N-phospho-L-histidine.</text>
        <dbReference type="EC" id="2.7.13.3"/>
    </reaction>
</comment>
<evidence type="ECO:0000313" key="14">
    <source>
        <dbReference type="Proteomes" id="UP001500037"/>
    </source>
</evidence>
<dbReference type="InterPro" id="IPR050482">
    <property type="entry name" value="Sensor_HK_TwoCompSys"/>
</dbReference>
<evidence type="ECO:0000256" key="5">
    <source>
        <dbReference type="ARBA" id="ARBA00022741"/>
    </source>
</evidence>
<feature type="transmembrane region" description="Helical" evidence="11">
    <location>
        <begin position="171"/>
        <end position="191"/>
    </location>
</feature>
<reference evidence="14" key="1">
    <citation type="journal article" date="2019" name="Int. J. Syst. Evol. Microbiol.">
        <title>The Global Catalogue of Microorganisms (GCM) 10K type strain sequencing project: providing services to taxonomists for standard genome sequencing and annotation.</title>
        <authorList>
            <consortium name="The Broad Institute Genomics Platform"/>
            <consortium name="The Broad Institute Genome Sequencing Center for Infectious Disease"/>
            <person name="Wu L."/>
            <person name="Ma J."/>
        </authorList>
    </citation>
    <scope>NUCLEOTIDE SEQUENCE [LARGE SCALE GENOMIC DNA]</scope>
    <source>
        <strain evidence="14">JCM 13004</strain>
    </source>
</reference>
<evidence type="ECO:0000256" key="6">
    <source>
        <dbReference type="ARBA" id="ARBA00022777"/>
    </source>
</evidence>
<feature type="region of interest" description="Disordered" evidence="10">
    <location>
        <begin position="413"/>
        <end position="442"/>
    </location>
</feature>
<evidence type="ECO:0000256" key="1">
    <source>
        <dbReference type="ARBA" id="ARBA00000085"/>
    </source>
</evidence>
<keyword evidence="14" id="KW-1185">Reference proteome</keyword>
<dbReference type="PANTHER" id="PTHR24421:SF10">
    <property type="entry name" value="NITRATE_NITRITE SENSOR PROTEIN NARQ"/>
    <property type="match status" value="1"/>
</dbReference>
<keyword evidence="11" id="KW-1133">Transmembrane helix</keyword>
<keyword evidence="9" id="KW-0175">Coiled coil</keyword>
<keyword evidence="8" id="KW-0902">Two-component regulatory system</keyword>
<evidence type="ECO:0000256" key="4">
    <source>
        <dbReference type="ARBA" id="ARBA00022679"/>
    </source>
</evidence>
<dbReference type="Pfam" id="PF02518">
    <property type="entry name" value="HATPase_c"/>
    <property type="match status" value="1"/>
</dbReference>